<protein>
    <submittedName>
        <fullName evidence="2">Uncharacterized protein</fullName>
    </submittedName>
</protein>
<gene>
    <name evidence="2" type="ORF">SLY_1008</name>
</gene>
<feature type="transmembrane region" description="Helical" evidence="1">
    <location>
        <begin position="20"/>
        <end position="40"/>
    </location>
</feature>
<dbReference type="AlphaFoldDB" id="R4RYD2"/>
<dbReference type="EMBL" id="CP002548">
    <property type="protein sequence ID" value="AGL90922.1"/>
    <property type="molecule type" value="Genomic_DNA"/>
</dbReference>
<dbReference type="PATRIC" id="fig|980422.3.peg.926"/>
<proteinExistence type="predicted"/>
<evidence type="ECO:0000313" key="2">
    <source>
        <dbReference type="EMBL" id="AGL90922.1"/>
    </source>
</evidence>
<keyword evidence="1" id="KW-1133">Transmembrane helix</keyword>
<evidence type="ECO:0000313" key="3">
    <source>
        <dbReference type="Proteomes" id="UP000013941"/>
    </source>
</evidence>
<keyword evidence="1" id="KW-0472">Membrane</keyword>
<name>R4RYD2_PHYAS</name>
<evidence type="ECO:0000256" key="1">
    <source>
        <dbReference type="SAM" id="Phobius"/>
    </source>
</evidence>
<dbReference type="KEGG" id="nzs:SLY_1008"/>
<reference evidence="2 3" key="1">
    <citation type="journal article" date="2013" name="BMC Genomics">
        <title>Comparison of the complete genome sequence of two closely related isolates of 'Candidatus Phytoplasma australiense' reveals genome plasticity.</title>
        <authorList>
            <person name="Andersen M.T."/>
            <person name="Liefting L.W."/>
            <person name="Havukkala I."/>
            <person name="Beever R.E."/>
        </authorList>
    </citation>
    <scope>NUCLEOTIDE SEQUENCE [LARGE SCALE GENOMIC DNA]</scope>
    <source>
        <strain evidence="2 3">NZSb11</strain>
    </source>
</reference>
<accession>R4RYD2</accession>
<keyword evidence="1" id="KW-0812">Transmembrane</keyword>
<sequence length="47" mass="5632">MKITSLKFLQFFYASPNLFVNNFVLAFFKLQNILIITNLFKLKKFLN</sequence>
<dbReference type="HOGENOM" id="CLU_3173726_0_0_14"/>
<dbReference type="Proteomes" id="UP000013941">
    <property type="component" value="Chromosome"/>
</dbReference>
<organism evidence="2 3">
    <name type="scientific">Strawberry lethal yellows phytoplasma (CPA) str. NZSb11</name>
    <dbReference type="NCBI Taxonomy" id="980422"/>
    <lineage>
        <taxon>Bacteria</taxon>
        <taxon>Bacillati</taxon>
        <taxon>Mycoplasmatota</taxon>
        <taxon>Mollicutes</taxon>
        <taxon>Acholeplasmatales</taxon>
        <taxon>Acholeplasmataceae</taxon>
        <taxon>Candidatus Phytoplasma</taxon>
        <taxon>16SrXII (Stolbur group)</taxon>
    </lineage>
</organism>
<keyword evidence="3" id="KW-1185">Reference proteome</keyword>